<dbReference type="EMBL" id="KL197739">
    <property type="protein sequence ID" value="KDQ52544.1"/>
    <property type="molecule type" value="Genomic_DNA"/>
</dbReference>
<protein>
    <recommendedName>
        <fullName evidence="13">Protein kinase domain-containing protein</fullName>
    </recommendedName>
</protein>
<evidence type="ECO:0000256" key="8">
    <source>
        <dbReference type="SAM" id="Phobius"/>
    </source>
</evidence>
<feature type="transmembrane region" description="Helical" evidence="8">
    <location>
        <begin position="486"/>
        <end position="510"/>
    </location>
</feature>
<dbReference type="InterPro" id="IPR001245">
    <property type="entry name" value="Ser-Thr/Tyr_kinase_cat_dom"/>
</dbReference>
<dbReference type="PROSITE" id="PS00107">
    <property type="entry name" value="PROTEIN_KINASE_ATP"/>
    <property type="match status" value="1"/>
</dbReference>
<gene>
    <name evidence="11" type="ORF">JAAARDRAFT_478861</name>
</gene>
<dbReference type="AlphaFoldDB" id="A0A067PCR7"/>
<keyword evidence="1" id="KW-0723">Serine/threonine-protein kinase</keyword>
<dbReference type="InterPro" id="IPR012677">
    <property type="entry name" value="Nucleotide-bd_a/b_plait_sf"/>
</dbReference>
<keyword evidence="5 7" id="KW-0067">ATP-binding</keyword>
<dbReference type="PROSITE" id="PS50102">
    <property type="entry name" value="RRM"/>
    <property type="match status" value="1"/>
</dbReference>
<evidence type="ECO:0000256" key="2">
    <source>
        <dbReference type="ARBA" id="ARBA00022679"/>
    </source>
</evidence>
<dbReference type="Proteomes" id="UP000027265">
    <property type="component" value="Unassembled WGS sequence"/>
</dbReference>
<dbReference type="GO" id="GO:0003723">
    <property type="term" value="F:RNA binding"/>
    <property type="evidence" value="ECO:0007669"/>
    <property type="project" value="UniProtKB-UniRule"/>
</dbReference>
<dbReference type="InterPro" id="IPR008271">
    <property type="entry name" value="Ser/Thr_kinase_AS"/>
</dbReference>
<dbReference type="PROSITE" id="PS50011">
    <property type="entry name" value="PROTEIN_KINASE_DOM"/>
    <property type="match status" value="1"/>
</dbReference>
<feature type="binding site" evidence="7">
    <location>
        <position position="133"/>
    </location>
    <ligand>
        <name>ATP</name>
        <dbReference type="ChEBI" id="CHEBI:30616"/>
    </ligand>
</feature>
<evidence type="ECO:0000256" key="6">
    <source>
        <dbReference type="PROSITE-ProRule" id="PRU00176"/>
    </source>
</evidence>
<sequence length="620" mass="69270">MMLDNSEDLDTVTAAVASGSVPRQPPPTSHAYVHDNPDLGLLPADYRLSDDDAQRRIDQLDEELSGTVGSLADNSYSRTVRRLRNLCKFYQRLPTSCILQRYPTLDSQNPVGLGGYSDVFRAVSEAYGAVAVKRIRSHVYSDRSTAFKAFSAEAVTWKHIRHPNVIPFRGVFTSPTEFSIVSDWMAHGDIVSYIKSNAEAHLEMLILDIFDGLRFIHGINLVHGDLKGTNILINNQHQACLADFGFTTLVRTNTMTPRTTTALEGGSVRWMAPELLTGRGDLHPQTDVYAFGVVLWEILTCRLPFEDLSADAVVAVRVSQGLRPCLRCITDSPAVPDGLLNTITSSWIDTHSSRPVLNDTLREQLLLPVLPTPKLRVRGFTRLLFLLHAVFGSTAALLLLQMFPEEQLPVAILLTLFAVLFVRHLFNPTIRLVPIQTTYFGPSLLIIDPTLIAQGWNGLSAFSCACLLAVHVPMVIWLKGQFFPSVITFCLVIFASAFVCGYHDVSYGILRMRQLMRSYQPKDDHRTQLYVSGLPDEVTKKQLHQTFSVFGDIDWLSLHDEAQSSRSHNHCIVQFKNNNAAEKALLDMDGFELEGKQLRVERRHAFRLLSTQTNGQIALA</sequence>
<evidence type="ECO:0000259" key="10">
    <source>
        <dbReference type="PROSITE" id="PS50102"/>
    </source>
</evidence>
<name>A0A067PCR7_9AGAM</name>
<evidence type="ECO:0000256" key="3">
    <source>
        <dbReference type="ARBA" id="ARBA00022741"/>
    </source>
</evidence>
<proteinExistence type="predicted"/>
<evidence type="ECO:0008006" key="13">
    <source>
        <dbReference type="Google" id="ProtNLM"/>
    </source>
</evidence>
<evidence type="ECO:0000259" key="9">
    <source>
        <dbReference type="PROSITE" id="PS50011"/>
    </source>
</evidence>
<dbReference type="InterPro" id="IPR011009">
    <property type="entry name" value="Kinase-like_dom_sf"/>
</dbReference>
<evidence type="ECO:0000313" key="11">
    <source>
        <dbReference type="EMBL" id="KDQ52544.1"/>
    </source>
</evidence>
<keyword evidence="3 7" id="KW-0547">Nucleotide-binding</keyword>
<keyword evidence="2" id="KW-0808">Transferase</keyword>
<dbReference type="Pfam" id="PF00076">
    <property type="entry name" value="RRM_1"/>
    <property type="match status" value="1"/>
</dbReference>
<evidence type="ECO:0000256" key="7">
    <source>
        <dbReference type="PROSITE-ProRule" id="PRU10141"/>
    </source>
</evidence>
<evidence type="ECO:0000313" key="12">
    <source>
        <dbReference type="Proteomes" id="UP000027265"/>
    </source>
</evidence>
<dbReference type="OrthoDB" id="4062651at2759"/>
<dbReference type="InterPro" id="IPR035979">
    <property type="entry name" value="RBD_domain_sf"/>
</dbReference>
<evidence type="ECO:0000256" key="1">
    <source>
        <dbReference type="ARBA" id="ARBA00022527"/>
    </source>
</evidence>
<dbReference type="STRING" id="933084.A0A067PCR7"/>
<evidence type="ECO:0000256" key="5">
    <source>
        <dbReference type="ARBA" id="ARBA00022840"/>
    </source>
</evidence>
<dbReference type="InParanoid" id="A0A067PCR7"/>
<dbReference type="Gene3D" id="1.10.510.10">
    <property type="entry name" value="Transferase(Phosphotransferase) domain 1"/>
    <property type="match status" value="1"/>
</dbReference>
<dbReference type="InterPro" id="IPR000504">
    <property type="entry name" value="RRM_dom"/>
</dbReference>
<keyword evidence="6" id="KW-0694">RNA-binding</keyword>
<dbReference type="CDD" id="cd00590">
    <property type="entry name" value="RRM_SF"/>
    <property type="match status" value="1"/>
</dbReference>
<feature type="transmembrane region" description="Helical" evidence="8">
    <location>
        <begin position="408"/>
        <end position="426"/>
    </location>
</feature>
<dbReference type="Gene3D" id="3.30.70.330">
    <property type="match status" value="1"/>
</dbReference>
<dbReference type="SUPFAM" id="SSF54928">
    <property type="entry name" value="RNA-binding domain, RBD"/>
    <property type="match status" value="1"/>
</dbReference>
<dbReference type="Pfam" id="PF07714">
    <property type="entry name" value="PK_Tyr_Ser-Thr"/>
    <property type="match status" value="1"/>
</dbReference>
<keyword evidence="8" id="KW-0472">Membrane</keyword>
<keyword evidence="8" id="KW-1133">Transmembrane helix</keyword>
<organism evidence="11 12">
    <name type="scientific">Jaapia argillacea MUCL 33604</name>
    <dbReference type="NCBI Taxonomy" id="933084"/>
    <lineage>
        <taxon>Eukaryota</taxon>
        <taxon>Fungi</taxon>
        <taxon>Dikarya</taxon>
        <taxon>Basidiomycota</taxon>
        <taxon>Agaricomycotina</taxon>
        <taxon>Agaricomycetes</taxon>
        <taxon>Agaricomycetidae</taxon>
        <taxon>Jaapiales</taxon>
        <taxon>Jaapiaceae</taxon>
        <taxon>Jaapia</taxon>
    </lineage>
</organism>
<feature type="domain" description="RRM" evidence="10">
    <location>
        <begin position="527"/>
        <end position="605"/>
    </location>
</feature>
<dbReference type="SUPFAM" id="SSF56112">
    <property type="entry name" value="Protein kinase-like (PK-like)"/>
    <property type="match status" value="1"/>
</dbReference>
<dbReference type="InterPro" id="IPR051681">
    <property type="entry name" value="Ser/Thr_Kinases-Pseudokinases"/>
</dbReference>
<dbReference type="PANTHER" id="PTHR44329:SF288">
    <property type="entry name" value="MITOGEN-ACTIVATED PROTEIN KINASE KINASE KINASE 20"/>
    <property type="match status" value="1"/>
</dbReference>
<feature type="domain" description="Protein kinase" evidence="9">
    <location>
        <begin position="105"/>
        <end position="366"/>
    </location>
</feature>
<dbReference type="InterPro" id="IPR017441">
    <property type="entry name" value="Protein_kinase_ATP_BS"/>
</dbReference>
<keyword evidence="8" id="KW-0812">Transmembrane</keyword>
<keyword evidence="12" id="KW-1185">Reference proteome</keyword>
<dbReference type="InterPro" id="IPR000719">
    <property type="entry name" value="Prot_kinase_dom"/>
</dbReference>
<dbReference type="SMART" id="SM00360">
    <property type="entry name" value="RRM"/>
    <property type="match status" value="1"/>
</dbReference>
<feature type="transmembrane region" description="Helical" evidence="8">
    <location>
        <begin position="383"/>
        <end position="402"/>
    </location>
</feature>
<dbReference type="PROSITE" id="PS00108">
    <property type="entry name" value="PROTEIN_KINASE_ST"/>
    <property type="match status" value="1"/>
</dbReference>
<dbReference type="PANTHER" id="PTHR44329">
    <property type="entry name" value="SERINE/THREONINE-PROTEIN KINASE TNNI3K-RELATED"/>
    <property type="match status" value="1"/>
</dbReference>
<evidence type="ECO:0000256" key="4">
    <source>
        <dbReference type="ARBA" id="ARBA00022777"/>
    </source>
</evidence>
<dbReference type="GO" id="GO:0005524">
    <property type="term" value="F:ATP binding"/>
    <property type="evidence" value="ECO:0007669"/>
    <property type="project" value="UniProtKB-UniRule"/>
</dbReference>
<accession>A0A067PCR7</accession>
<reference evidence="12" key="1">
    <citation type="journal article" date="2014" name="Proc. Natl. Acad. Sci. U.S.A.">
        <title>Extensive sampling of basidiomycete genomes demonstrates inadequacy of the white-rot/brown-rot paradigm for wood decay fungi.</title>
        <authorList>
            <person name="Riley R."/>
            <person name="Salamov A.A."/>
            <person name="Brown D.W."/>
            <person name="Nagy L.G."/>
            <person name="Floudas D."/>
            <person name="Held B.W."/>
            <person name="Levasseur A."/>
            <person name="Lombard V."/>
            <person name="Morin E."/>
            <person name="Otillar R."/>
            <person name="Lindquist E.A."/>
            <person name="Sun H."/>
            <person name="LaButti K.M."/>
            <person name="Schmutz J."/>
            <person name="Jabbour D."/>
            <person name="Luo H."/>
            <person name="Baker S.E."/>
            <person name="Pisabarro A.G."/>
            <person name="Walton J.D."/>
            <person name="Blanchette R.A."/>
            <person name="Henrissat B."/>
            <person name="Martin F."/>
            <person name="Cullen D."/>
            <person name="Hibbett D.S."/>
            <person name="Grigoriev I.V."/>
        </authorList>
    </citation>
    <scope>NUCLEOTIDE SEQUENCE [LARGE SCALE GENOMIC DNA]</scope>
    <source>
        <strain evidence="12">MUCL 33604</strain>
    </source>
</reference>
<dbReference type="SMART" id="SM00220">
    <property type="entry name" value="S_TKc"/>
    <property type="match status" value="1"/>
</dbReference>
<keyword evidence="4" id="KW-0418">Kinase</keyword>
<dbReference type="GO" id="GO:0004674">
    <property type="term" value="F:protein serine/threonine kinase activity"/>
    <property type="evidence" value="ECO:0007669"/>
    <property type="project" value="TreeGrafter"/>
</dbReference>
<dbReference type="HOGENOM" id="CLU_440788_0_0_1"/>
<feature type="transmembrane region" description="Helical" evidence="8">
    <location>
        <begin position="459"/>
        <end position="480"/>
    </location>
</feature>